<comment type="subcellular location">
    <subcellularLocation>
        <location evidence="6">Cell inner membrane</location>
    </subcellularLocation>
    <subcellularLocation>
        <location evidence="1">Cell membrane</location>
        <topology evidence="1">Single-pass membrane protein</topology>
    </subcellularLocation>
</comment>
<dbReference type="AlphaFoldDB" id="A0A1Q8ZME8"/>
<dbReference type="GO" id="GO:0030244">
    <property type="term" value="P:cellulose biosynthetic process"/>
    <property type="evidence" value="ECO:0007669"/>
    <property type="project" value="UniProtKB-KW"/>
</dbReference>
<evidence type="ECO:0000313" key="8">
    <source>
        <dbReference type="Proteomes" id="UP000186894"/>
    </source>
</evidence>
<comment type="function">
    <text evidence="6">Binds the cellulose synthase activator, bis-(3'-5') cyclic diguanylic acid (c-di-GMP).</text>
</comment>
<dbReference type="Gene3D" id="2.60.120.260">
    <property type="entry name" value="Galactose-binding domain-like"/>
    <property type="match status" value="2"/>
</dbReference>
<dbReference type="UniPathway" id="UPA00694"/>
<name>A0A1Q8ZME8_9HYPH</name>
<sequence>MKRVCLTIALFSVSASVAFSQAAPFDMTPEKVPGAAAPEPLVQSPVMPPAKSTPMLAPILAPAPAPASPAPAPAGIARDTGAAVAVPREDRNRRYLLPFANLSLSGEIDARRWVIYLTAKEAAAANTVTVGYQNSILVSPESSQLSLEINGVPSGSAAIASPDDAGGSMVFTLPAGALKPGANLLSLSVLQTHRTDCTPQSTYDLWTRLDPAKTYLSFSSDVAGELTSVGDIAAVGLDAQRVTTIDIVAPALENPTRTEELLRLAQALALRAHMPNEKITIRPDLPPSAPAGNLVVLFGTTAEITGMLPSAPQDSRTGPSVSFMSGPPSFGGVNALVVSGPTPEALKAAVDTLAGSRVVSTEQSAIVSNSGWSAPDAPVIDSETTLPLSQLGIRSQEFSGRRFRTGFMVAVPSDFYAQAYGEAQILLDAAYSPEVLPGSQIDIYVNGQIASTMPISSHEGGIFRHMPIKIPMRHFVPGTNRIDIEAVLRTESDVTCLPGAPKSHAPRFALFDTSEFYMPDFARMGVTPNLAATNGTAAPYASATEQRPAALYMSRLDTDTFSATATLAARLATSAGHIIPFEVVSTPAAMTGRDSIMVGAISEMSPALLAHLSIEPGSQTAWHTPEARAREDDNTVRFEDWKTKVHDGGWQGNIGVFGDWLARNFNLTSDSLRFLPSADVDFSPSDNSAFMIAQGKISSGKGILTLITAPTGTDLDLGMALMAKEENWRRISGRISTLNTATNEVETVAPQRTELFATQSFSLSNVRLIAANWFSSNISFYAFTLAGFLVALGLVTNFLLGRLGRRH</sequence>
<feature type="signal peptide" evidence="6">
    <location>
        <begin position="1"/>
        <end position="22"/>
    </location>
</feature>
<keyword evidence="6" id="KW-0973">c-di-GMP</keyword>
<evidence type="ECO:0000256" key="4">
    <source>
        <dbReference type="ARBA" id="ARBA00022989"/>
    </source>
</evidence>
<feature type="transmembrane region" description="Helical" evidence="6">
    <location>
        <begin position="778"/>
        <end position="800"/>
    </location>
</feature>
<comment type="similarity">
    <text evidence="6">Belongs to the AcsB/BcsB family.</text>
</comment>
<keyword evidence="6" id="KW-0732">Signal</keyword>
<proteinExistence type="inferred from homology"/>
<organism evidence="7 8">
    <name type="scientific">Rhizobium oryziradicis</name>
    <dbReference type="NCBI Taxonomy" id="1867956"/>
    <lineage>
        <taxon>Bacteria</taxon>
        <taxon>Pseudomonadati</taxon>
        <taxon>Pseudomonadota</taxon>
        <taxon>Alphaproteobacteria</taxon>
        <taxon>Hyphomicrobiales</taxon>
        <taxon>Rhizobiaceae</taxon>
        <taxon>Rhizobium/Agrobacterium group</taxon>
        <taxon>Rhizobium</taxon>
    </lineage>
</organism>
<dbReference type="STRING" id="1867956.BJF95_14045"/>
<accession>A0A1Q8ZME8</accession>
<keyword evidence="5 6" id="KW-0472">Membrane</keyword>
<keyword evidence="6" id="KW-0135">Cellulose biosynthesis</keyword>
<protein>
    <recommendedName>
        <fullName evidence="6">Cyclic di-GMP-binding protein</fullName>
    </recommendedName>
    <alternativeName>
        <fullName evidence="6">Cellulose synthase regulatory subunit</fullName>
    </alternativeName>
</protein>
<comment type="subunit">
    <text evidence="6">Tightly associated with the cellulose synthase catalytic subunit.</text>
</comment>
<keyword evidence="8" id="KW-1185">Reference proteome</keyword>
<evidence type="ECO:0000256" key="2">
    <source>
        <dbReference type="ARBA" id="ARBA00022475"/>
    </source>
</evidence>
<keyword evidence="6" id="KW-0997">Cell inner membrane</keyword>
<dbReference type="GO" id="GO:0006011">
    <property type="term" value="P:UDP-alpha-D-glucose metabolic process"/>
    <property type="evidence" value="ECO:0007669"/>
    <property type="project" value="InterPro"/>
</dbReference>
<gene>
    <name evidence="7" type="ORF">BJF95_14045</name>
</gene>
<evidence type="ECO:0000256" key="1">
    <source>
        <dbReference type="ARBA" id="ARBA00004162"/>
    </source>
</evidence>
<keyword evidence="2 6" id="KW-1003">Cell membrane</keyword>
<dbReference type="InterPro" id="IPR018513">
    <property type="entry name" value="Cell_synthase_bac"/>
</dbReference>
<dbReference type="PANTHER" id="PTHR39083:SF1">
    <property type="entry name" value="CYCLIC DI-GMP-BINDING PROTEIN"/>
    <property type="match status" value="1"/>
</dbReference>
<keyword evidence="3 6" id="KW-0812">Transmembrane</keyword>
<dbReference type="RefSeq" id="WP_075641245.1">
    <property type="nucleotide sequence ID" value="NZ_MKIM01000029.1"/>
</dbReference>
<comment type="pathway">
    <text evidence="6">Glycan metabolism; bacterial cellulose biosynthesis.</text>
</comment>
<evidence type="ECO:0000256" key="6">
    <source>
        <dbReference type="RuleBase" id="RU365021"/>
    </source>
</evidence>
<feature type="chain" id="PRO_5015214126" description="Cyclic di-GMP-binding protein" evidence="6">
    <location>
        <begin position="23"/>
        <end position="807"/>
    </location>
</feature>
<evidence type="ECO:0000313" key="7">
    <source>
        <dbReference type="EMBL" id="OLP43038.1"/>
    </source>
</evidence>
<dbReference type="Pfam" id="PF03170">
    <property type="entry name" value="BcsB"/>
    <property type="match status" value="1"/>
</dbReference>
<evidence type="ECO:0000256" key="5">
    <source>
        <dbReference type="ARBA" id="ARBA00023136"/>
    </source>
</evidence>
<dbReference type="Proteomes" id="UP000186894">
    <property type="component" value="Unassembled WGS sequence"/>
</dbReference>
<evidence type="ECO:0000256" key="3">
    <source>
        <dbReference type="ARBA" id="ARBA00022692"/>
    </source>
</evidence>
<comment type="caution">
    <text evidence="7">The sequence shown here is derived from an EMBL/GenBank/DDBJ whole genome shotgun (WGS) entry which is preliminary data.</text>
</comment>
<dbReference type="OrthoDB" id="7615145at2"/>
<dbReference type="GO" id="GO:0005886">
    <property type="term" value="C:plasma membrane"/>
    <property type="evidence" value="ECO:0007669"/>
    <property type="project" value="UniProtKB-SubCell"/>
</dbReference>
<dbReference type="EMBL" id="MKIM01000029">
    <property type="protein sequence ID" value="OLP43038.1"/>
    <property type="molecule type" value="Genomic_DNA"/>
</dbReference>
<reference evidence="7 8" key="1">
    <citation type="submission" date="2016-09" db="EMBL/GenBank/DDBJ databases">
        <title>Rhizobium oryziradicis sp. nov., isolated from the root of rice.</title>
        <authorList>
            <person name="Zhao J."/>
            <person name="Zhang X."/>
        </authorList>
    </citation>
    <scope>NUCLEOTIDE SEQUENCE [LARGE SCALE GENOMIC DNA]</scope>
    <source>
        <strain evidence="7 8">N19</strain>
    </source>
</reference>
<keyword evidence="4 6" id="KW-1133">Transmembrane helix</keyword>
<dbReference type="PANTHER" id="PTHR39083">
    <property type="entry name" value="CYCLIC DI-GMP-BINDING PROTEIN"/>
    <property type="match status" value="1"/>
</dbReference>